<sequence>THCGAHRYFLIADSSADSRVQILTLLFNLLSHPPPPSVGRCCSCCCCAGNLLFVGGARGSSQIAKSSIVNRHRRNVCAELMKCPRRFFINENKKRGDYPPNSISKICSCAFG</sequence>
<feature type="non-terminal residue" evidence="1">
    <location>
        <position position="1"/>
    </location>
</feature>
<dbReference type="GO" id="GO:0007411">
    <property type="term" value="P:axon guidance"/>
    <property type="evidence" value="ECO:0000315"/>
    <property type="project" value="FlyBase"/>
</dbReference>
<dbReference type="GO" id="GO:0016477">
    <property type="term" value="P:cell migration"/>
    <property type="evidence" value="ECO:0000304"/>
    <property type="project" value="FlyBase"/>
</dbReference>
<dbReference type="GO" id="GO:0008045">
    <property type="term" value="P:motor neuron axon guidance"/>
    <property type="evidence" value="ECO:0000315"/>
    <property type="project" value="FlyBase"/>
</dbReference>
<dbReference type="GO" id="GO:0072499">
    <property type="term" value="P:photoreceptor cell axon guidance"/>
    <property type="evidence" value="ECO:0000315"/>
    <property type="project" value="FlyBase"/>
</dbReference>
<proteinExistence type="evidence at transcript level"/>
<dbReference type="GO" id="GO:0007156">
    <property type="term" value="P:homophilic cell adhesion via plasma membrane adhesion molecules"/>
    <property type="evidence" value="ECO:0000314"/>
    <property type="project" value="FlyBase"/>
</dbReference>
<dbReference type="GO" id="GO:0007416">
    <property type="term" value="P:synapse assembly"/>
    <property type="evidence" value="ECO:0000315"/>
    <property type="project" value="FlyBase"/>
</dbReference>
<dbReference type="AlphaFoldDB" id="Q8IH19"/>
<dbReference type="OrthoDB" id="1055097at2759"/>
<dbReference type="GO" id="GO:0007436">
    <property type="term" value="P:larval salivary gland morphogenesis"/>
    <property type="evidence" value="ECO:0000315"/>
    <property type="project" value="FlyBase"/>
</dbReference>
<reference evidence="1" key="1">
    <citation type="submission" date="2002-11" db="EMBL/GenBank/DDBJ databases">
        <authorList>
            <person name="Stapleton M."/>
            <person name="Brokstein P."/>
            <person name="Hong L."/>
            <person name="Agbayani A."/>
            <person name="Carlson J."/>
            <person name="Champe M."/>
            <person name="Chavez C."/>
            <person name="Dorsett V."/>
            <person name="Dresnek D."/>
            <person name="Farfan D."/>
            <person name="Frise E."/>
            <person name="George R."/>
            <person name="Gonzalez M."/>
            <person name="Guarin H."/>
            <person name="Kronmiller B."/>
            <person name="Li P."/>
            <person name="Liao G."/>
            <person name="Miranda A."/>
            <person name="Mungall C.J."/>
            <person name="Nunoo J."/>
            <person name="Pacleb J."/>
            <person name="Paragas V."/>
            <person name="Park S."/>
            <person name="Patel S."/>
            <person name="Phouanenavong S."/>
            <person name="Wan K."/>
            <person name="Yu C."/>
            <person name="Lewis S.E."/>
            <person name="Rubin G.M."/>
            <person name="Celniker S."/>
        </authorList>
    </citation>
    <scope>NUCLEOTIDE SEQUENCE</scope>
    <source>
        <strain evidence="1">Berkeley</strain>
    </source>
</reference>
<accession>Q8IH19</accession>
<evidence type="ECO:0000313" key="2">
    <source>
        <dbReference type="FlyBase" id="FBgn0023095"/>
    </source>
</evidence>
<protein>
    <submittedName>
        <fullName evidence="1">LD07388p</fullName>
    </submittedName>
</protein>
<dbReference type="AGR" id="FB:FBgn0023095"/>
<dbReference type="GO" id="GO:0036194">
    <property type="term" value="C:muscle cell projection"/>
    <property type="evidence" value="ECO:0000314"/>
    <property type="project" value="FlyBase"/>
</dbReference>
<dbReference type="EMBL" id="BT001472">
    <property type="protein sequence ID" value="AAN71227.1"/>
    <property type="molecule type" value="mRNA"/>
</dbReference>
<dbReference type="GO" id="GO:0007155">
    <property type="term" value="P:cell adhesion"/>
    <property type="evidence" value="ECO:0000303"/>
    <property type="project" value="FlyBase"/>
</dbReference>
<dbReference type="GO" id="GO:0035147">
    <property type="term" value="P:branch fusion, open tracheal system"/>
    <property type="evidence" value="ECO:0000315"/>
    <property type="project" value="FlyBase"/>
</dbReference>
<dbReference type="FlyBase" id="FBgn0023095">
    <property type="gene designation" value="caps"/>
</dbReference>
<organism evidence="1">
    <name type="scientific">Drosophila melanogaster</name>
    <name type="common">Fruit fly</name>
    <dbReference type="NCBI Taxonomy" id="7227"/>
    <lineage>
        <taxon>Eukaryota</taxon>
        <taxon>Metazoa</taxon>
        <taxon>Ecdysozoa</taxon>
        <taxon>Arthropoda</taxon>
        <taxon>Hexapoda</taxon>
        <taxon>Insecta</taxon>
        <taxon>Pterygota</taxon>
        <taxon>Neoptera</taxon>
        <taxon>Endopterygota</taxon>
        <taxon>Diptera</taxon>
        <taxon>Brachycera</taxon>
        <taxon>Muscomorpha</taxon>
        <taxon>Ephydroidea</taxon>
        <taxon>Drosophilidae</taxon>
        <taxon>Drosophila</taxon>
        <taxon>Sophophora</taxon>
    </lineage>
</organism>
<gene>
    <name evidence="2" type="primary">caps</name>
    <name evidence="2" type="ORF">CG11282</name>
</gene>
<evidence type="ECO:0000313" key="1">
    <source>
        <dbReference type="EMBL" id="AAN71227.1"/>
    </source>
</evidence>
<name>Q8IH19_DROME</name>